<dbReference type="RefSeq" id="WP_380625067.1">
    <property type="nucleotide sequence ID" value="NZ_JBHSDK010000058.1"/>
</dbReference>
<evidence type="ECO:0000256" key="3">
    <source>
        <dbReference type="ARBA" id="ARBA00023125"/>
    </source>
</evidence>
<dbReference type="PANTHER" id="PTHR30385:SF4">
    <property type="entry name" value="RNA POLYMERASE SIGMA-E FACTOR"/>
    <property type="match status" value="1"/>
</dbReference>
<dbReference type="Gene3D" id="1.20.120.1810">
    <property type="match status" value="1"/>
</dbReference>
<dbReference type="InterPro" id="IPR007630">
    <property type="entry name" value="RNA_pol_sigma70_r4"/>
</dbReference>
<dbReference type="InterPro" id="IPR000943">
    <property type="entry name" value="RNA_pol_sigma70"/>
</dbReference>
<evidence type="ECO:0000259" key="6">
    <source>
        <dbReference type="Pfam" id="PF04542"/>
    </source>
</evidence>
<dbReference type="Proteomes" id="UP001595823">
    <property type="component" value="Unassembled WGS sequence"/>
</dbReference>
<protein>
    <submittedName>
        <fullName evidence="8">SigB/SigF/SigG family RNA polymerase sigma factor</fullName>
    </submittedName>
</protein>
<name>A0ABV8U521_9ACTN</name>
<dbReference type="InterPro" id="IPR013324">
    <property type="entry name" value="RNA_pol_sigma_r3/r4-like"/>
</dbReference>
<dbReference type="Gene3D" id="1.10.10.10">
    <property type="entry name" value="Winged helix-like DNA-binding domain superfamily/Winged helix DNA-binding domain"/>
    <property type="match status" value="2"/>
</dbReference>
<evidence type="ECO:0000259" key="5">
    <source>
        <dbReference type="Pfam" id="PF04539"/>
    </source>
</evidence>
<evidence type="ECO:0000256" key="2">
    <source>
        <dbReference type="ARBA" id="ARBA00023082"/>
    </source>
</evidence>
<gene>
    <name evidence="8" type="ORF">ACFPET_21000</name>
</gene>
<evidence type="ECO:0000256" key="1">
    <source>
        <dbReference type="ARBA" id="ARBA00023015"/>
    </source>
</evidence>
<evidence type="ECO:0000313" key="8">
    <source>
        <dbReference type="EMBL" id="MFC4337676.1"/>
    </source>
</evidence>
<dbReference type="NCBIfam" id="TIGR02980">
    <property type="entry name" value="SigBFG"/>
    <property type="match status" value="1"/>
</dbReference>
<comment type="caution">
    <text evidence="8">The sequence shown here is derived from an EMBL/GenBank/DDBJ whole genome shotgun (WGS) entry which is preliminary data.</text>
</comment>
<sequence length="261" mass="29212">MRNCERRSEDYGHLKPLLAEMSVREEGDSGRVVLREQAIIGYLPLAEHIARRFTGKGIAKEDLLQVASVGLIHAVDRFDPDKCSDFLAFAVPTIMGEVRRFFRDTSWPMRMPRRLQELRLALNQANGELAQVLGRPPTSVELAEHLGIPENDVEDGAKACHAFRAVSLDGAPSGQEVPTALCEIMGEEDVAFELIEDCESLVPLIHDLPSRERRILALRYFRDITQSEIANCVGVSQMHVSRLLKRTLVDLKENLLTTASL</sequence>
<dbReference type="InterPro" id="IPR013325">
    <property type="entry name" value="RNA_pol_sigma_r2"/>
</dbReference>
<organism evidence="8 9">
    <name type="scientific">Salininema proteolyticum</name>
    <dbReference type="NCBI Taxonomy" id="1607685"/>
    <lineage>
        <taxon>Bacteria</taxon>
        <taxon>Bacillati</taxon>
        <taxon>Actinomycetota</taxon>
        <taxon>Actinomycetes</taxon>
        <taxon>Glycomycetales</taxon>
        <taxon>Glycomycetaceae</taxon>
        <taxon>Salininema</taxon>
    </lineage>
</organism>
<dbReference type="Pfam" id="PF04539">
    <property type="entry name" value="Sigma70_r3"/>
    <property type="match status" value="1"/>
</dbReference>
<dbReference type="InterPro" id="IPR007624">
    <property type="entry name" value="RNA_pol_sigma70_r3"/>
</dbReference>
<evidence type="ECO:0000259" key="7">
    <source>
        <dbReference type="Pfam" id="PF04545"/>
    </source>
</evidence>
<dbReference type="PRINTS" id="PR00046">
    <property type="entry name" value="SIGMA70FCT"/>
</dbReference>
<accession>A0ABV8U521</accession>
<dbReference type="InterPro" id="IPR036388">
    <property type="entry name" value="WH-like_DNA-bd_sf"/>
</dbReference>
<feature type="domain" description="RNA polymerase sigma-70 region 2" evidence="6">
    <location>
        <begin position="42"/>
        <end position="107"/>
    </location>
</feature>
<dbReference type="CDD" id="cd06171">
    <property type="entry name" value="Sigma70_r4"/>
    <property type="match status" value="1"/>
</dbReference>
<feature type="domain" description="RNA polymerase sigma-70 region 3" evidence="5">
    <location>
        <begin position="118"/>
        <end position="169"/>
    </location>
</feature>
<dbReference type="Pfam" id="PF04542">
    <property type="entry name" value="Sigma70_r2"/>
    <property type="match status" value="1"/>
</dbReference>
<dbReference type="InterPro" id="IPR014322">
    <property type="entry name" value="RNA_pol_sigma-B/F/G"/>
</dbReference>
<dbReference type="EMBL" id="JBHSDK010000058">
    <property type="protein sequence ID" value="MFC4337676.1"/>
    <property type="molecule type" value="Genomic_DNA"/>
</dbReference>
<dbReference type="InterPro" id="IPR014284">
    <property type="entry name" value="RNA_pol_sigma-70_dom"/>
</dbReference>
<dbReference type="SUPFAM" id="SSF88659">
    <property type="entry name" value="Sigma3 and sigma4 domains of RNA polymerase sigma factors"/>
    <property type="match status" value="2"/>
</dbReference>
<dbReference type="InterPro" id="IPR007627">
    <property type="entry name" value="RNA_pol_sigma70_r2"/>
</dbReference>
<evidence type="ECO:0000256" key="4">
    <source>
        <dbReference type="ARBA" id="ARBA00023163"/>
    </source>
</evidence>
<keyword evidence="4" id="KW-0804">Transcription</keyword>
<dbReference type="PANTHER" id="PTHR30385">
    <property type="entry name" value="SIGMA FACTOR F FLAGELLAR"/>
    <property type="match status" value="1"/>
</dbReference>
<reference evidence="9" key="1">
    <citation type="journal article" date="2019" name="Int. J. Syst. Evol. Microbiol.">
        <title>The Global Catalogue of Microorganisms (GCM) 10K type strain sequencing project: providing services to taxonomists for standard genome sequencing and annotation.</title>
        <authorList>
            <consortium name="The Broad Institute Genomics Platform"/>
            <consortium name="The Broad Institute Genome Sequencing Center for Infectious Disease"/>
            <person name="Wu L."/>
            <person name="Ma J."/>
        </authorList>
    </citation>
    <scope>NUCLEOTIDE SEQUENCE [LARGE SCALE GENOMIC DNA]</scope>
    <source>
        <strain evidence="9">IBRC-M 10908</strain>
    </source>
</reference>
<keyword evidence="1" id="KW-0805">Transcription regulation</keyword>
<evidence type="ECO:0000313" key="9">
    <source>
        <dbReference type="Proteomes" id="UP001595823"/>
    </source>
</evidence>
<proteinExistence type="predicted"/>
<keyword evidence="2" id="KW-0731">Sigma factor</keyword>
<dbReference type="NCBIfam" id="TIGR02937">
    <property type="entry name" value="sigma70-ECF"/>
    <property type="match status" value="1"/>
</dbReference>
<dbReference type="SUPFAM" id="SSF88946">
    <property type="entry name" value="Sigma2 domain of RNA polymerase sigma factors"/>
    <property type="match status" value="1"/>
</dbReference>
<keyword evidence="9" id="KW-1185">Reference proteome</keyword>
<keyword evidence="3" id="KW-0238">DNA-binding</keyword>
<feature type="domain" description="RNA polymerase sigma-70 region 4" evidence="7">
    <location>
        <begin position="205"/>
        <end position="253"/>
    </location>
</feature>
<dbReference type="Pfam" id="PF04545">
    <property type="entry name" value="Sigma70_r4"/>
    <property type="match status" value="1"/>
</dbReference>